<keyword evidence="6" id="KW-0479">Metal-binding</keyword>
<gene>
    <name evidence="11" type="primary">sdhC</name>
    <name evidence="11" type="ORF">F4Y42_00125</name>
</gene>
<dbReference type="PANTHER" id="PTHR41910:SF1">
    <property type="entry name" value="SUCCINATE DEHYDROGENASE HYDROPHOBIC MEMBRANE ANCHOR SUBUNIT"/>
    <property type="match status" value="1"/>
</dbReference>
<feature type="transmembrane region" description="Helical" evidence="10">
    <location>
        <begin position="30"/>
        <end position="49"/>
    </location>
</feature>
<dbReference type="InterPro" id="IPR014314">
    <property type="entry name" value="Succ_DH_cytb556"/>
</dbReference>
<evidence type="ECO:0000256" key="6">
    <source>
        <dbReference type="ARBA" id="ARBA00022723"/>
    </source>
</evidence>
<sequence>MSALVASIYRGITYRGAEGQWAWILHRASGLGIVLFLYMHIVSIFIAAIGPEPYEWVHKYLYTSPPAKLLEIFLGFGVIYHALNGMRIIIIDFFPALGKYQRTIVRIELVILVIILIPYAIATLGSGF</sequence>
<dbReference type="InterPro" id="IPR000701">
    <property type="entry name" value="SuccDH_FuR_B_TM-su"/>
</dbReference>
<feature type="transmembrane region" description="Helical" evidence="10">
    <location>
        <begin position="103"/>
        <end position="122"/>
    </location>
</feature>
<dbReference type="GO" id="GO:0009055">
    <property type="term" value="F:electron transfer activity"/>
    <property type="evidence" value="ECO:0007669"/>
    <property type="project" value="InterPro"/>
</dbReference>
<evidence type="ECO:0000256" key="2">
    <source>
        <dbReference type="ARBA" id="ARBA00004370"/>
    </source>
</evidence>
<dbReference type="PANTHER" id="PTHR41910">
    <property type="entry name" value="SUCCINATE DEHYDROGENASE 2 MEMBRANE SUBUNIT SDHC"/>
    <property type="match status" value="1"/>
</dbReference>
<comment type="subcellular location">
    <subcellularLocation>
        <location evidence="2">Membrane</location>
    </subcellularLocation>
</comment>
<protein>
    <submittedName>
        <fullName evidence="11">Succinate dehydrogenase, cytochrome b556 subunit</fullName>
    </submittedName>
</protein>
<dbReference type="AlphaFoldDB" id="A0A6B0YQT6"/>
<dbReference type="GO" id="GO:0006099">
    <property type="term" value="P:tricarboxylic acid cycle"/>
    <property type="evidence" value="ECO:0007669"/>
    <property type="project" value="InterPro"/>
</dbReference>
<evidence type="ECO:0000256" key="4">
    <source>
        <dbReference type="ARBA" id="ARBA00022617"/>
    </source>
</evidence>
<evidence type="ECO:0000256" key="8">
    <source>
        <dbReference type="ARBA" id="ARBA00023004"/>
    </source>
</evidence>
<comment type="cofactor">
    <cofactor evidence="1">
        <name>heme</name>
        <dbReference type="ChEBI" id="CHEBI:30413"/>
    </cofactor>
</comment>
<dbReference type="InterPro" id="IPR039023">
    <property type="entry name" value="SdhC_prok"/>
</dbReference>
<dbReference type="Pfam" id="PF01127">
    <property type="entry name" value="Sdh_cyt"/>
    <property type="match status" value="1"/>
</dbReference>
<evidence type="ECO:0000256" key="3">
    <source>
        <dbReference type="ARBA" id="ARBA00007244"/>
    </source>
</evidence>
<evidence type="ECO:0000256" key="1">
    <source>
        <dbReference type="ARBA" id="ARBA00001971"/>
    </source>
</evidence>
<keyword evidence="5 10" id="KW-0812">Transmembrane</keyword>
<keyword evidence="9 10" id="KW-0472">Membrane</keyword>
<name>A0A6B0YQT6_9CHLR</name>
<keyword evidence="8" id="KW-0408">Iron</keyword>
<accession>A0A6B0YQT6</accession>
<dbReference type="SUPFAM" id="SSF81343">
    <property type="entry name" value="Fumarate reductase respiratory complex transmembrane subunits"/>
    <property type="match status" value="1"/>
</dbReference>
<reference evidence="11" key="1">
    <citation type="submission" date="2019-09" db="EMBL/GenBank/DDBJ databases">
        <title>Characterisation of the sponge microbiome using genome-centric metagenomics.</title>
        <authorList>
            <person name="Engelberts J.P."/>
            <person name="Robbins S.J."/>
            <person name="De Goeij J.M."/>
            <person name="Aranda M."/>
            <person name="Bell S.C."/>
            <person name="Webster N.S."/>
        </authorList>
    </citation>
    <scope>NUCLEOTIDE SEQUENCE</scope>
    <source>
        <strain evidence="11">SB0664_bin_27</strain>
    </source>
</reference>
<dbReference type="Gene3D" id="1.20.1300.10">
    <property type="entry name" value="Fumarate reductase/succinate dehydrogenase, transmembrane subunit"/>
    <property type="match status" value="1"/>
</dbReference>
<organism evidence="11">
    <name type="scientific">Caldilineaceae bacterium SB0664_bin_27</name>
    <dbReference type="NCBI Taxonomy" id="2605260"/>
    <lineage>
        <taxon>Bacteria</taxon>
        <taxon>Bacillati</taxon>
        <taxon>Chloroflexota</taxon>
        <taxon>Caldilineae</taxon>
        <taxon>Caldilineales</taxon>
        <taxon>Caldilineaceae</taxon>
    </lineage>
</organism>
<dbReference type="InterPro" id="IPR034804">
    <property type="entry name" value="SQR/QFR_C/D"/>
</dbReference>
<evidence type="ECO:0000313" key="11">
    <source>
        <dbReference type="EMBL" id="MXY91838.1"/>
    </source>
</evidence>
<dbReference type="EMBL" id="VXRG01000002">
    <property type="protein sequence ID" value="MXY91838.1"/>
    <property type="molecule type" value="Genomic_DNA"/>
</dbReference>
<evidence type="ECO:0000256" key="7">
    <source>
        <dbReference type="ARBA" id="ARBA00022989"/>
    </source>
</evidence>
<evidence type="ECO:0000256" key="5">
    <source>
        <dbReference type="ARBA" id="ARBA00022692"/>
    </source>
</evidence>
<comment type="caution">
    <text evidence="11">The sequence shown here is derived from an EMBL/GenBank/DDBJ whole genome shotgun (WGS) entry which is preliminary data.</text>
</comment>
<feature type="transmembrane region" description="Helical" evidence="10">
    <location>
        <begin position="69"/>
        <end position="91"/>
    </location>
</feature>
<dbReference type="GO" id="GO:0046872">
    <property type="term" value="F:metal ion binding"/>
    <property type="evidence" value="ECO:0007669"/>
    <property type="project" value="UniProtKB-KW"/>
</dbReference>
<comment type="similarity">
    <text evidence="3">Belongs to the cytochrome b560 family.</text>
</comment>
<dbReference type="GO" id="GO:0016020">
    <property type="term" value="C:membrane"/>
    <property type="evidence" value="ECO:0007669"/>
    <property type="project" value="UniProtKB-SubCell"/>
</dbReference>
<dbReference type="NCBIfam" id="TIGR02970">
    <property type="entry name" value="succ_dehyd_cytB"/>
    <property type="match status" value="1"/>
</dbReference>
<evidence type="ECO:0000256" key="9">
    <source>
        <dbReference type="ARBA" id="ARBA00023136"/>
    </source>
</evidence>
<keyword evidence="4" id="KW-0349">Heme</keyword>
<keyword evidence="7 10" id="KW-1133">Transmembrane helix</keyword>
<evidence type="ECO:0000256" key="10">
    <source>
        <dbReference type="SAM" id="Phobius"/>
    </source>
</evidence>
<proteinExistence type="inferred from homology"/>